<dbReference type="RefSeq" id="WP_220587014.1">
    <property type="nucleotide sequence ID" value="NZ_RKLQ01000001.1"/>
</dbReference>
<dbReference type="GO" id="GO:0016301">
    <property type="term" value="F:kinase activity"/>
    <property type="evidence" value="ECO:0007669"/>
    <property type="project" value="UniProtKB-KW"/>
</dbReference>
<sequence>MSAESLRVVCAGHVNWDVTLRVDRLPDPDGEACIADQYQSGGGSASNVAVALAGLDASPLLLGSVGRDENGWLVRRELEDVGVETKLVETDGETAVKYLVVDDTGELLMFGNDGANEAYAADDLSERQLTTADHLHLTSQRPETAAELARAATREGLSVSFDPGRRLADRDYTETLRRTDLLFCNEREATVLREEGLADAVSTLVIKQGSGGATVFDGSREVYHPGFAVDPVDTTGAGDAFAAGFLVARDEGLERALAVGNACGALAARTPGARVQVGWRDVDALLDIGPSGG</sequence>
<organism evidence="6 7">
    <name type="scientific">Haloarcula salinisoli</name>
    <dbReference type="NCBI Taxonomy" id="2487746"/>
    <lineage>
        <taxon>Archaea</taxon>
        <taxon>Methanobacteriati</taxon>
        <taxon>Methanobacteriota</taxon>
        <taxon>Stenosarchaea group</taxon>
        <taxon>Halobacteria</taxon>
        <taxon>Halobacteriales</taxon>
        <taxon>Haloarculaceae</taxon>
        <taxon>Haloarcula</taxon>
    </lineage>
</organism>
<dbReference type="PROSITE" id="PS00584">
    <property type="entry name" value="PFKB_KINASES_2"/>
    <property type="match status" value="1"/>
</dbReference>
<evidence type="ECO:0000256" key="2">
    <source>
        <dbReference type="ARBA" id="ARBA00022679"/>
    </source>
</evidence>
<dbReference type="InterPro" id="IPR011611">
    <property type="entry name" value="PfkB_dom"/>
</dbReference>
<comment type="caution">
    <text evidence="6">The sequence shown here is derived from an EMBL/GenBank/DDBJ whole genome shotgun (WGS) entry which is preliminary data.</text>
</comment>
<comment type="similarity">
    <text evidence="1 4">Belongs to the carbohydrate kinase PfkB family.</text>
</comment>
<evidence type="ECO:0000313" key="7">
    <source>
        <dbReference type="Proteomes" id="UP000783863"/>
    </source>
</evidence>
<dbReference type="PRINTS" id="PR00990">
    <property type="entry name" value="RIBOKINASE"/>
</dbReference>
<evidence type="ECO:0000256" key="3">
    <source>
        <dbReference type="ARBA" id="ARBA00022777"/>
    </source>
</evidence>
<dbReference type="Proteomes" id="UP000783863">
    <property type="component" value="Unassembled WGS sequence"/>
</dbReference>
<dbReference type="InterPro" id="IPR002139">
    <property type="entry name" value="Ribo/fructo_kinase"/>
</dbReference>
<dbReference type="CDD" id="cd01942">
    <property type="entry name" value="ribokinase_group_A"/>
    <property type="match status" value="1"/>
</dbReference>
<reference evidence="6" key="1">
    <citation type="submission" date="2021-06" db="EMBL/GenBank/DDBJ databases">
        <title>Halomicroarcula sp. F24A a new haloarchaeum isolated from saline soil.</title>
        <authorList>
            <person name="Duran-Viseras A."/>
            <person name="Sanchez-Porro C."/>
            <person name="Ventosa A."/>
        </authorList>
    </citation>
    <scope>NUCLEOTIDE SEQUENCE</scope>
    <source>
        <strain evidence="6">F24A</strain>
    </source>
</reference>
<keyword evidence="3 4" id="KW-0418">Kinase</keyword>
<dbReference type="InterPro" id="IPR002173">
    <property type="entry name" value="Carboh/pur_kinase_PfkB_CS"/>
</dbReference>
<keyword evidence="2 4" id="KW-0808">Transferase</keyword>
<dbReference type="Pfam" id="PF00294">
    <property type="entry name" value="PfkB"/>
    <property type="match status" value="1"/>
</dbReference>
<feature type="domain" description="Carbohydrate kinase PfkB" evidence="5">
    <location>
        <begin position="7"/>
        <end position="274"/>
    </location>
</feature>
<dbReference type="PANTHER" id="PTHR10584:SF166">
    <property type="entry name" value="RIBOKINASE"/>
    <property type="match status" value="1"/>
</dbReference>
<dbReference type="PANTHER" id="PTHR10584">
    <property type="entry name" value="SUGAR KINASE"/>
    <property type="match status" value="1"/>
</dbReference>
<proteinExistence type="inferred from homology"/>
<dbReference type="EMBL" id="RKLQ01000001">
    <property type="protein sequence ID" value="MBX0302783.1"/>
    <property type="molecule type" value="Genomic_DNA"/>
</dbReference>
<evidence type="ECO:0000256" key="1">
    <source>
        <dbReference type="ARBA" id="ARBA00010688"/>
    </source>
</evidence>
<dbReference type="InterPro" id="IPR029056">
    <property type="entry name" value="Ribokinase-like"/>
</dbReference>
<accession>A0A8J7YKC0</accession>
<dbReference type="SUPFAM" id="SSF53613">
    <property type="entry name" value="Ribokinase-like"/>
    <property type="match status" value="1"/>
</dbReference>
<evidence type="ECO:0000259" key="5">
    <source>
        <dbReference type="Pfam" id="PF00294"/>
    </source>
</evidence>
<dbReference type="AlphaFoldDB" id="A0A8J7YKC0"/>
<name>A0A8J7YKC0_9EURY</name>
<protein>
    <submittedName>
        <fullName evidence="6">Carbohydrate kinase family protein</fullName>
    </submittedName>
</protein>
<dbReference type="GO" id="GO:0006796">
    <property type="term" value="P:phosphate-containing compound metabolic process"/>
    <property type="evidence" value="ECO:0007669"/>
    <property type="project" value="UniProtKB-ARBA"/>
</dbReference>
<keyword evidence="7" id="KW-1185">Reference proteome</keyword>
<evidence type="ECO:0000313" key="6">
    <source>
        <dbReference type="EMBL" id="MBX0302783.1"/>
    </source>
</evidence>
<gene>
    <name evidence="6" type="ORF">EGD98_03745</name>
</gene>
<evidence type="ECO:0000256" key="4">
    <source>
        <dbReference type="RuleBase" id="RU003704"/>
    </source>
</evidence>
<dbReference type="Gene3D" id="3.40.1190.20">
    <property type="match status" value="1"/>
</dbReference>